<evidence type="ECO:0000259" key="1">
    <source>
        <dbReference type="PROSITE" id="PS51352"/>
    </source>
</evidence>
<organism evidence="2">
    <name type="scientific">Schlesneria paludicola</name>
    <dbReference type="NCBI Taxonomy" id="360056"/>
    <lineage>
        <taxon>Bacteria</taxon>
        <taxon>Pseudomonadati</taxon>
        <taxon>Planctomycetota</taxon>
        <taxon>Planctomycetia</taxon>
        <taxon>Planctomycetales</taxon>
        <taxon>Planctomycetaceae</taxon>
        <taxon>Schlesneria</taxon>
    </lineage>
</organism>
<sequence length="185" mass="20398">MTPRRIAGLALIGLVLGALCAWRVGANRPQSYSAQLQAARIEIPAPLFSGVDAHNEMFRLEGWLGRHRILVIFFDADNTAAADPQLLAARAAYEALSRRDIKVVGVSTALPQQNRTAMEHVGEYPFPLVTDVDLTIHQRWGRLSVDNQRPLPGAFLIDRKGTVPAVASQPRPIENLMDTLKELTQ</sequence>
<dbReference type="SUPFAM" id="SSF52833">
    <property type="entry name" value="Thioredoxin-like"/>
    <property type="match status" value="1"/>
</dbReference>
<dbReference type="InterPro" id="IPR013766">
    <property type="entry name" value="Thioredoxin_domain"/>
</dbReference>
<dbReference type="PROSITE" id="PS51352">
    <property type="entry name" value="THIOREDOXIN_2"/>
    <property type="match status" value="1"/>
</dbReference>
<gene>
    <name evidence="2" type="ORF">ENS64_10870</name>
</gene>
<accession>A0A7C4QRP1</accession>
<dbReference type="Pfam" id="PF00578">
    <property type="entry name" value="AhpC-TSA"/>
    <property type="match status" value="1"/>
</dbReference>
<dbReference type="CDD" id="cd02971">
    <property type="entry name" value="PRX_family"/>
    <property type="match status" value="1"/>
</dbReference>
<dbReference type="AlphaFoldDB" id="A0A7C4QRP1"/>
<dbReference type="Gene3D" id="3.40.30.10">
    <property type="entry name" value="Glutaredoxin"/>
    <property type="match status" value="1"/>
</dbReference>
<reference evidence="2" key="1">
    <citation type="journal article" date="2020" name="mSystems">
        <title>Genome- and Community-Level Interaction Insights into Carbon Utilization and Element Cycling Functions of Hydrothermarchaeota in Hydrothermal Sediment.</title>
        <authorList>
            <person name="Zhou Z."/>
            <person name="Liu Y."/>
            <person name="Xu W."/>
            <person name="Pan J."/>
            <person name="Luo Z.H."/>
            <person name="Li M."/>
        </authorList>
    </citation>
    <scope>NUCLEOTIDE SEQUENCE [LARGE SCALE GENOMIC DNA]</scope>
    <source>
        <strain evidence="2">SpSt-508</strain>
    </source>
</reference>
<feature type="domain" description="Thioredoxin" evidence="1">
    <location>
        <begin position="39"/>
        <end position="185"/>
    </location>
</feature>
<dbReference type="GO" id="GO:0016491">
    <property type="term" value="F:oxidoreductase activity"/>
    <property type="evidence" value="ECO:0007669"/>
    <property type="project" value="InterPro"/>
</dbReference>
<protein>
    <submittedName>
        <fullName evidence="2">Redoxin domain-containing protein</fullName>
    </submittedName>
</protein>
<dbReference type="InterPro" id="IPR036249">
    <property type="entry name" value="Thioredoxin-like_sf"/>
</dbReference>
<dbReference type="GO" id="GO:0016209">
    <property type="term" value="F:antioxidant activity"/>
    <property type="evidence" value="ECO:0007669"/>
    <property type="project" value="InterPro"/>
</dbReference>
<name>A0A7C4QRP1_9PLAN</name>
<dbReference type="InterPro" id="IPR000866">
    <property type="entry name" value="AhpC/TSA"/>
</dbReference>
<evidence type="ECO:0000313" key="2">
    <source>
        <dbReference type="EMBL" id="HGT39746.1"/>
    </source>
</evidence>
<dbReference type="EMBL" id="DSVQ01000015">
    <property type="protein sequence ID" value="HGT39746.1"/>
    <property type="molecule type" value="Genomic_DNA"/>
</dbReference>
<comment type="caution">
    <text evidence="2">The sequence shown here is derived from an EMBL/GenBank/DDBJ whole genome shotgun (WGS) entry which is preliminary data.</text>
</comment>
<proteinExistence type="predicted"/>